<proteinExistence type="predicted"/>
<dbReference type="EMBL" id="MU006231">
    <property type="protein sequence ID" value="KAF2823684.1"/>
    <property type="molecule type" value="Genomic_DNA"/>
</dbReference>
<keyword evidence="1" id="KW-1133">Transmembrane helix</keyword>
<gene>
    <name evidence="2" type="ORF">CC86DRAFT_58612</name>
</gene>
<accession>A0A6A6ZTC2</accession>
<evidence type="ECO:0000313" key="2">
    <source>
        <dbReference type="EMBL" id="KAF2823684.1"/>
    </source>
</evidence>
<sequence>MSTNDASVATAALVIAISAFIIACGQLLQQLFATADGLRRCQASVIGEWSELVQLRFRWSSFRFEVRVTTPHLDIVGPSPNRVWTSKLKDGNGYLMPRIFVNPARSLCSAATPVGLVGTSMTCRLLVSSSKYDLDTEETVTWISLINDIYRSQCVMFEESLQLLADRPTEGHELRNFGLEKASLVCFTRKTRSWDFMPPEMVRPVASTTIGCIISLVHRLGMNWVELKPDEAIVRASGNGRSISTSRVRGLGLVVEYNSNGSSLGMRPLRDLSTSLYLDGARYSDAYSVLLRIPSRKADKMACGILPGVHLPRGRRLADLHLRDTRLPVITQISRAFDILQLDEDTRFILQQSLTHKHSAHILPSFADLLGLWTDNLVLPNIYVNIVESPFPIQINPMGGRPESRAVWRWYLRNRIRTPVQPHKQPLDLYEEWASKEPGFAFYGCESDHRVAIPEITYYESILDQTMSYFGQFSDSFYEALIRAHINVNSQSLNQADENIRTGRNQPRPRIPRGNTLYQGDPIFTERAFLYAENLEKIVASLNPTRFGGYGRVAQIGAFSTPCNGALEPDIEEAWWMLMLRMQAWNMIHNVVHREGVTAPHHYYDDPSRVYIL</sequence>
<dbReference type="AlphaFoldDB" id="A0A6A6ZTC2"/>
<evidence type="ECO:0000313" key="3">
    <source>
        <dbReference type="Proteomes" id="UP000799424"/>
    </source>
</evidence>
<protein>
    <submittedName>
        <fullName evidence="2">Uncharacterized protein</fullName>
    </submittedName>
</protein>
<dbReference type="OrthoDB" id="5227693at2759"/>
<organism evidence="2 3">
    <name type="scientific">Ophiobolus disseminans</name>
    <dbReference type="NCBI Taxonomy" id="1469910"/>
    <lineage>
        <taxon>Eukaryota</taxon>
        <taxon>Fungi</taxon>
        <taxon>Dikarya</taxon>
        <taxon>Ascomycota</taxon>
        <taxon>Pezizomycotina</taxon>
        <taxon>Dothideomycetes</taxon>
        <taxon>Pleosporomycetidae</taxon>
        <taxon>Pleosporales</taxon>
        <taxon>Pleosporineae</taxon>
        <taxon>Phaeosphaeriaceae</taxon>
        <taxon>Ophiobolus</taxon>
    </lineage>
</organism>
<evidence type="ECO:0000256" key="1">
    <source>
        <dbReference type="SAM" id="Phobius"/>
    </source>
</evidence>
<keyword evidence="1" id="KW-0472">Membrane</keyword>
<keyword evidence="3" id="KW-1185">Reference proteome</keyword>
<dbReference type="Proteomes" id="UP000799424">
    <property type="component" value="Unassembled WGS sequence"/>
</dbReference>
<name>A0A6A6ZTC2_9PLEO</name>
<keyword evidence="1" id="KW-0812">Transmembrane</keyword>
<feature type="transmembrane region" description="Helical" evidence="1">
    <location>
        <begin position="6"/>
        <end position="28"/>
    </location>
</feature>
<reference evidence="2" key="1">
    <citation type="journal article" date="2020" name="Stud. Mycol.">
        <title>101 Dothideomycetes genomes: a test case for predicting lifestyles and emergence of pathogens.</title>
        <authorList>
            <person name="Haridas S."/>
            <person name="Albert R."/>
            <person name="Binder M."/>
            <person name="Bloem J."/>
            <person name="Labutti K."/>
            <person name="Salamov A."/>
            <person name="Andreopoulos B."/>
            <person name="Baker S."/>
            <person name="Barry K."/>
            <person name="Bills G."/>
            <person name="Bluhm B."/>
            <person name="Cannon C."/>
            <person name="Castanera R."/>
            <person name="Culley D."/>
            <person name="Daum C."/>
            <person name="Ezra D."/>
            <person name="Gonzalez J."/>
            <person name="Henrissat B."/>
            <person name="Kuo A."/>
            <person name="Liang C."/>
            <person name="Lipzen A."/>
            <person name="Lutzoni F."/>
            <person name="Magnuson J."/>
            <person name="Mondo S."/>
            <person name="Nolan M."/>
            <person name="Ohm R."/>
            <person name="Pangilinan J."/>
            <person name="Park H.-J."/>
            <person name="Ramirez L."/>
            <person name="Alfaro M."/>
            <person name="Sun H."/>
            <person name="Tritt A."/>
            <person name="Yoshinaga Y."/>
            <person name="Zwiers L.-H."/>
            <person name="Turgeon B."/>
            <person name="Goodwin S."/>
            <person name="Spatafora J."/>
            <person name="Crous P."/>
            <person name="Grigoriev I."/>
        </authorList>
    </citation>
    <scope>NUCLEOTIDE SEQUENCE</scope>
    <source>
        <strain evidence="2">CBS 113818</strain>
    </source>
</reference>